<gene>
    <name evidence="4" type="ORF">VFH_V140320</name>
</gene>
<dbReference type="SUPFAM" id="SSF55021">
    <property type="entry name" value="ACT-like"/>
    <property type="match status" value="1"/>
</dbReference>
<comment type="function">
    <text evidence="2">Binds amino acids.</text>
</comment>
<dbReference type="Proteomes" id="UP001157006">
    <property type="component" value="Chromosome 5"/>
</dbReference>
<dbReference type="InterPro" id="IPR045865">
    <property type="entry name" value="ACT-like_dom_sf"/>
</dbReference>
<dbReference type="GO" id="GO:0016597">
    <property type="term" value="F:amino acid binding"/>
    <property type="evidence" value="ECO:0007669"/>
    <property type="project" value="UniProtKB-UniRule"/>
</dbReference>
<dbReference type="EMBL" id="OX451740">
    <property type="protein sequence ID" value="CAI8614651.1"/>
    <property type="molecule type" value="Genomic_DNA"/>
</dbReference>
<evidence type="ECO:0000313" key="5">
    <source>
        <dbReference type="Proteomes" id="UP001157006"/>
    </source>
</evidence>
<dbReference type="SUPFAM" id="SSF88723">
    <property type="entry name" value="PIN domain-like"/>
    <property type="match status" value="1"/>
</dbReference>
<evidence type="ECO:0000256" key="2">
    <source>
        <dbReference type="RuleBase" id="RU369043"/>
    </source>
</evidence>
<dbReference type="InterPro" id="IPR056816">
    <property type="entry name" value="ACR2/9/10_N"/>
</dbReference>
<keyword evidence="1 2" id="KW-0677">Repeat</keyword>
<dbReference type="AlphaFoldDB" id="A0AAV1AWH4"/>
<dbReference type="InterPro" id="IPR029060">
    <property type="entry name" value="PIN-like_dom_sf"/>
</dbReference>
<name>A0AAV1AWH4_VICFA</name>
<dbReference type="InterPro" id="IPR002912">
    <property type="entry name" value="ACT_dom"/>
</dbReference>
<organism evidence="4 5">
    <name type="scientific">Vicia faba</name>
    <name type="common">Broad bean</name>
    <name type="synonym">Faba vulgaris</name>
    <dbReference type="NCBI Taxonomy" id="3906"/>
    <lineage>
        <taxon>Eukaryota</taxon>
        <taxon>Viridiplantae</taxon>
        <taxon>Streptophyta</taxon>
        <taxon>Embryophyta</taxon>
        <taxon>Tracheophyta</taxon>
        <taxon>Spermatophyta</taxon>
        <taxon>Magnoliopsida</taxon>
        <taxon>eudicotyledons</taxon>
        <taxon>Gunneridae</taxon>
        <taxon>Pentapetalae</taxon>
        <taxon>rosids</taxon>
        <taxon>fabids</taxon>
        <taxon>Fabales</taxon>
        <taxon>Fabaceae</taxon>
        <taxon>Papilionoideae</taxon>
        <taxon>50 kb inversion clade</taxon>
        <taxon>NPAAA clade</taxon>
        <taxon>Hologalegina</taxon>
        <taxon>IRL clade</taxon>
        <taxon>Fabeae</taxon>
        <taxon>Vicia</taxon>
    </lineage>
</organism>
<accession>A0AAV1AWH4</accession>
<evidence type="ECO:0000259" key="3">
    <source>
        <dbReference type="PROSITE" id="PS51671"/>
    </source>
</evidence>
<dbReference type="PANTHER" id="PTHR31096:SF65">
    <property type="entry name" value="ACT DOMAIN-CONTAINING PROTEIN ACR9"/>
    <property type="match status" value="1"/>
</dbReference>
<keyword evidence="5" id="KW-1185">Reference proteome</keyword>
<dbReference type="PROSITE" id="PS51671">
    <property type="entry name" value="ACT"/>
    <property type="match status" value="1"/>
</dbReference>
<evidence type="ECO:0000313" key="4">
    <source>
        <dbReference type="EMBL" id="CAI8614651.1"/>
    </source>
</evidence>
<dbReference type="Pfam" id="PF04900">
    <property type="entry name" value="Fcf1"/>
    <property type="match status" value="1"/>
</dbReference>
<dbReference type="GO" id="GO:0032040">
    <property type="term" value="C:small-subunit processome"/>
    <property type="evidence" value="ECO:0007669"/>
    <property type="project" value="InterPro"/>
</dbReference>
<proteinExistence type="predicted"/>
<reference evidence="4 5" key="1">
    <citation type="submission" date="2023-01" db="EMBL/GenBank/DDBJ databases">
        <authorList>
            <person name="Kreplak J."/>
        </authorList>
    </citation>
    <scope>NUCLEOTIDE SEQUENCE [LARGE SCALE GENOMIC DNA]</scope>
</reference>
<dbReference type="InterPro" id="IPR006984">
    <property type="entry name" value="Fcf1/UTP23"/>
</dbReference>
<dbReference type="Pfam" id="PF24914">
    <property type="entry name" value="ACR10_N"/>
    <property type="match status" value="1"/>
</dbReference>
<dbReference type="Gene3D" id="3.40.50.1010">
    <property type="entry name" value="5'-nuclease"/>
    <property type="match status" value="1"/>
</dbReference>
<dbReference type="PANTHER" id="PTHR31096">
    <property type="entry name" value="ACT DOMAIN-CONTAINING PROTEIN ACR4-RELATED"/>
    <property type="match status" value="1"/>
</dbReference>
<protein>
    <recommendedName>
        <fullName evidence="2">ACT domain-containing protein ACR</fullName>
    </recommendedName>
    <alternativeName>
        <fullName evidence="2">Protein ACT DOMAIN REPEATS</fullName>
    </alternativeName>
</protein>
<feature type="domain" description="ACT" evidence="3">
    <location>
        <begin position="111"/>
        <end position="194"/>
    </location>
</feature>
<dbReference type="InterPro" id="IPR040217">
    <property type="entry name" value="ACR1-12"/>
</dbReference>
<evidence type="ECO:0000256" key="1">
    <source>
        <dbReference type="ARBA" id="ARBA00022737"/>
    </source>
</evidence>
<sequence length="347" mass="39630">MGIPWDDIVVIQHAKKSNEPTTVTVNCPDKAGLGCDLCRIILEFGLRITRADISTDGRWCYIIFWVIPHSESLKVDWESLKTRLLSPCPSCLFSYHFKQQSANPSPNQIYLLKVWIFDQKGLLYDINEILCNLLLTIQRVKVMPTPDGRALDLFFITDEMELFHTKKRRDDVCEYLMEALGEKCISSELQLAGPEYDGHLPGFSSLPPAYSEELFGPELSDKVSLHPLSQDMTTLKKPSVTVDNTLSPTHTLLQIQCVDQKGLCYDIMRIAKDPRFERLLCTHKGTYADDCLVERVNQHKCFIVATCDRDLKRRIRKIPGVPIMYITKHRYSIERLPEATIGGAPRI</sequence>